<gene>
    <name evidence="4" type="ORF">REXELLA_63</name>
</gene>
<dbReference type="Pfam" id="PF07463">
    <property type="entry name" value="NUMOD4"/>
    <property type="match status" value="1"/>
</dbReference>
<keyword evidence="4" id="KW-0255">Endonuclease</keyword>
<dbReference type="Gene3D" id="3.90.75.20">
    <property type="match status" value="1"/>
</dbReference>
<feature type="domain" description="NUMOD4" evidence="2">
    <location>
        <begin position="7"/>
        <end position="60"/>
    </location>
</feature>
<feature type="region of interest" description="Disordered" evidence="1">
    <location>
        <begin position="88"/>
        <end position="134"/>
    </location>
</feature>
<dbReference type="Proteomes" id="UP000229077">
    <property type="component" value="Segment"/>
</dbReference>
<accession>A0A191ZD23</accession>
<dbReference type="EMBL" id="KX098390">
    <property type="protein sequence ID" value="ANJ65291.1"/>
    <property type="molecule type" value="Genomic_DNA"/>
</dbReference>
<protein>
    <submittedName>
        <fullName evidence="4">Putative HNH endonuclease</fullName>
    </submittedName>
</protein>
<evidence type="ECO:0000259" key="3">
    <source>
        <dbReference type="Pfam" id="PF13392"/>
    </source>
</evidence>
<dbReference type="InterPro" id="IPR010902">
    <property type="entry name" value="NUMOD4"/>
</dbReference>
<dbReference type="Pfam" id="PF13392">
    <property type="entry name" value="HNH_3"/>
    <property type="match status" value="1"/>
</dbReference>
<evidence type="ECO:0000313" key="4">
    <source>
        <dbReference type="EMBL" id="ANJ65291.1"/>
    </source>
</evidence>
<evidence type="ECO:0000256" key="1">
    <source>
        <dbReference type="SAM" id="MobiDB-lite"/>
    </source>
</evidence>
<feature type="domain" description="HNH nuclease" evidence="3">
    <location>
        <begin position="71"/>
        <end position="114"/>
    </location>
</feature>
<feature type="compositionally biased region" description="Basic and acidic residues" evidence="1">
    <location>
        <begin position="109"/>
        <end position="131"/>
    </location>
</feature>
<dbReference type="InterPro" id="IPR003615">
    <property type="entry name" value="HNH_nuc"/>
</dbReference>
<sequence>MLIPVVEIWKPIPGYAGYEASSLGNVRSFRSANGRGGLKTIPTLLKPTLIKDKPYYQLTLALGNGSYQQVRLHIVILETFKGPRPSALHEGCHNDGDPSNNAESNLRWGTKEDNTEDRLKHGTQVRGEKSPNTKLTDADTVNILRALANGVSGIELARIYQVGTTTISRIKNRQTWKHL</sequence>
<name>A0A191ZD23_9CAUD</name>
<keyword evidence="4" id="KW-0378">Hydrolase</keyword>
<evidence type="ECO:0000259" key="2">
    <source>
        <dbReference type="Pfam" id="PF07463"/>
    </source>
</evidence>
<reference evidence="4 5" key="1">
    <citation type="submission" date="2017-06" db="EMBL/GenBank/DDBJ databases">
        <authorList>
            <person name="Kim H.J."/>
            <person name="Triplett B.A."/>
        </authorList>
    </citation>
    <scope>NUCLEOTIDE SEQUENCE [LARGE SCALE GENOMIC DNA]</scope>
</reference>
<dbReference type="GO" id="GO:0016788">
    <property type="term" value="F:hydrolase activity, acting on ester bonds"/>
    <property type="evidence" value="ECO:0007669"/>
    <property type="project" value="InterPro"/>
</dbReference>
<keyword evidence="4" id="KW-0540">Nuclease</keyword>
<dbReference type="SUPFAM" id="SSF54060">
    <property type="entry name" value="His-Me finger endonucleases"/>
    <property type="match status" value="1"/>
</dbReference>
<dbReference type="GO" id="GO:0004519">
    <property type="term" value="F:endonuclease activity"/>
    <property type="evidence" value="ECO:0007669"/>
    <property type="project" value="UniProtKB-KW"/>
</dbReference>
<organism evidence="4 5">
    <name type="scientific">Erwinia phage vB_EamP_Rexella</name>
    <dbReference type="NCBI Taxonomy" id="1852642"/>
    <lineage>
        <taxon>Viruses</taxon>
        <taxon>Duplodnaviria</taxon>
        <taxon>Heunggongvirae</taxon>
        <taxon>Uroviricota</taxon>
        <taxon>Caudoviricetes</taxon>
        <taxon>Schitoviridae</taxon>
        <taxon>Erskinevirinae</taxon>
        <taxon>Johnsonvirus</taxon>
        <taxon>Johnsonvirus frozen</taxon>
    </lineage>
</organism>
<evidence type="ECO:0000313" key="5">
    <source>
        <dbReference type="Proteomes" id="UP000229077"/>
    </source>
</evidence>
<proteinExistence type="predicted"/>
<dbReference type="InterPro" id="IPR044925">
    <property type="entry name" value="His-Me_finger_sf"/>
</dbReference>